<dbReference type="InterPro" id="IPR036388">
    <property type="entry name" value="WH-like_DNA-bd_sf"/>
</dbReference>
<keyword evidence="7" id="KW-1185">Reference proteome</keyword>
<sequence>MPLFHALDSGTLARLAAASVRLPLPRGAYAFRRGDPPTGMYVVVYGQVRLLGCDRTGGERLAGVVHAGSSFGEAVMFLGRPALVDAQAATDTLLLRLPLEAVDGEIERNPLFARRLLAGLSARLEAFVQERARHDLGSGRERLLDYLRRLAGGTPAEPFALPATKRAIAAHLSVTPEHFSRLLRDLADEGRLRVEGRRITLLPAATAAPTPPGAG</sequence>
<dbReference type="SUPFAM" id="SSF51206">
    <property type="entry name" value="cAMP-binding domain-like"/>
    <property type="match status" value="1"/>
</dbReference>
<dbReference type="SMART" id="SM00419">
    <property type="entry name" value="HTH_CRP"/>
    <property type="match status" value="1"/>
</dbReference>
<reference evidence="6" key="1">
    <citation type="submission" date="2020-08" db="EMBL/GenBank/DDBJ databases">
        <title>Ramlibacter sp. USB13 16S ribosomal RNA gene genome sequencing and assembly.</title>
        <authorList>
            <person name="Kang M."/>
        </authorList>
    </citation>
    <scope>NUCLEOTIDE SEQUENCE</scope>
    <source>
        <strain evidence="6">USB13</strain>
    </source>
</reference>
<dbReference type="Proteomes" id="UP000608513">
    <property type="component" value="Unassembled WGS sequence"/>
</dbReference>
<evidence type="ECO:0000259" key="4">
    <source>
        <dbReference type="PROSITE" id="PS50042"/>
    </source>
</evidence>
<keyword evidence="3" id="KW-0804">Transcription</keyword>
<evidence type="ECO:0000259" key="5">
    <source>
        <dbReference type="PROSITE" id="PS51063"/>
    </source>
</evidence>
<dbReference type="InterPro" id="IPR036390">
    <property type="entry name" value="WH_DNA-bd_sf"/>
</dbReference>
<accession>A0A923MU02</accession>
<evidence type="ECO:0000256" key="3">
    <source>
        <dbReference type="ARBA" id="ARBA00023163"/>
    </source>
</evidence>
<keyword evidence="2" id="KW-0238">DNA-binding</keyword>
<feature type="domain" description="HTH crp-type" evidence="5">
    <location>
        <begin position="137"/>
        <end position="205"/>
    </location>
</feature>
<dbReference type="Gene3D" id="1.10.10.10">
    <property type="entry name" value="Winged helix-like DNA-binding domain superfamily/Winged helix DNA-binding domain"/>
    <property type="match status" value="1"/>
</dbReference>
<organism evidence="6 7">
    <name type="scientific">Ramlibacter cellulosilyticus</name>
    <dbReference type="NCBI Taxonomy" id="2764187"/>
    <lineage>
        <taxon>Bacteria</taxon>
        <taxon>Pseudomonadati</taxon>
        <taxon>Pseudomonadota</taxon>
        <taxon>Betaproteobacteria</taxon>
        <taxon>Burkholderiales</taxon>
        <taxon>Comamonadaceae</taxon>
        <taxon>Ramlibacter</taxon>
    </lineage>
</organism>
<dbReference type="SUPFAM" id="SSF46785">
    <property type="entry name" value="Winged helix' DNA-binding domain"/>
    <property type="match status" value="1"/>
</dbReference>
<name>A0A923MU02_9BURK</name>
<dbReference type="PANTHER" id="PTHR24567:SF26">
    <property type="entry name" value="REGULATORY PROTEIN YEIL"/>
    <property type="match status" value="1"/>
</dbReference>
<dbReference type="RefSeq" id="WP_187078122.1">
    <property type="nucleotide sequence ID" value="NZ_JACORT010000010.1"/>
</dbReference>
<dbReference type="PROSITE" id="PS50042">
    <property type="entry name" value="CNMP_BINDING_3"/>
    <property type="match status" value="1"/>
</dbReference>
<proteinExistence type="predicted"/>
<feature type="domain" description="Cyclic nucleotide-binding" evidence="4">
    <location>
        <begin position="3"/>
        <end position="123"/>
    </location>
</feature>
<dbReference type="CDD" id="cd00038">
    <property type="entry name" value="CAP_ED"/>
    <property type="match status" value="1"/>
</dbReference>
<dbReference type="Gene3D" id="2.60.120.10">
    <property type="entry name" value="Jelly Rolls"/>
    <property type="match status" value="1"/>
</dbReference>
<dbReference type="PANTHER" id="PTHR24567">
    <property type="entry name" value="CRP FAMILY TRANSCRIPTIONAL REGULATORY PROTEIN"/>
    <property type="match status" value="1"/>
</dbReference>
<dbReference type="InterPro" id="IPR012318">
    <property type="entry name" value="HTH_CRP"/>
</dbReference>
<dbReference type="Pfam" id="PF13545">
    <property type="entry name" value="HTH_Crp_2"/>
    <property type="match status" value="1"/>
</dbReference>
<dbReference type="Pfam" id="PF00027">
    <property type="entry name" value="cNMP_binding"/>
    <property type="match status" value="1"/>
</dbReference>
<evidence type="ECO:0000256" key="1">
    <source>
        <dbReference type="ARBA" id="ARBA00023015"/>
    </source>
</evidence>
<evidence type="ECO:0000313" key="7">
    <source>
        <dbReference type="Proteomes" id="UP000608513"/>
    </source>
</evidence>
<dbReference type="EMBL" id="JACORT010000010">
    <property type="protein sequence ID" value="MBC5785375.1"/>
    <property type="molecule type" value="Genomic_DNA"/>
</dbReference>
<dbReference type="PROSITE" id="PS51063">
    <property type="entry name" value="HTH_CRP_2"/>
    <property type="match status" value="1"/>
</dbReference>
<dbReference type="InterPro" id="IPR018490">
    <property type="entry name" value="cNMP-bd_dom_sf"/>
</dbReference>
<protein>
    <submittedName>
        <fullName evidence="6">Crp/Fnr family transcriptional regulator</fullName>
    </submittedName>
</protein>
<comment type="caution">
    <text evidence="6">The sequence shown here is derived from an EMBL/GenBank/DDBJ whole genome shotgun (WGS) entry which is preliminary data.</text>
</comment>
<dbReference type="InterPro" id="IPR000595">
    <property type="entry name" value="cNMP-bd_dom"/>
</dbReference>
<evidence type="ECO:0000256" key="2">
    <source>
        <dbReference type="ARBA" id="ARBA00023125"/>
    </source>
</evidence>
<dbReference type="AlphaFoldDB" id="A0A923MU02"/>
<dbReference type="GO" id="GO:0003700">
    <property type="term" value="F:DNA-binding transcription factor activity"/>
    <property type="evidence" value="ECO:0007669"/>
    <property type="project" value="TreeGrafter"/>
</dbReference>
<dbReference type="GO" id="GO:0003677">
    <property type="term" value="F:DNA binding"/>
    <property type="evidence" value="ECO:0007669"/>
    <property type="project" value="UniProtKB-KW"/>
</dbReference>
<gene>
    <name evidence="6" type="ORF">H8N03_20680</name>
</gene>
<evidence type="ECO:0000313" key="6">
    <source>
        <dbReference type="EMBL" id="MBC5785375.1"/>
    </source>
</evidence>
<keyword evidence="1" id="KW-0805">Transcription regulation</keyword>
<dbReference type="InterPro" id="IPR050397">
    <property type="entry name" value="Env_Response_Regulators"/>
</dbReference>
<dbReference type="InterPro" id="IPR014710">
    <property type="entry name" value="RmlC-like_jellyroll"/>
</dbReference>
<dbReference type="SMART" id="SM00100">
    <property type="entry name" value="cNMP"/>
    <property type="match status" value="1"/>
</dbReference>
<dbReference type="GO" id="GO:0005829">
    <property type="term" value="C:cytosol"/>
    <property type="evidence" value="ECO:0007669"/>
    <property type="project" value="TreeGrafter"/>
</dbReference>